<organism evidence="1 3">
    <name type="scientific">Oleiagrimonas soli</name>
    <dbReference type="NCBI Taxonomy" id="1543381"/>
    <lineage>
        <taxon>Bacteria</taxon>
        <taxon>Pseudomonadati</taxon>
        <taxon>Pseudomonadota</taxon>
        <taxon>Gammaproteobacteria</taxon>
        <taxon>Lysobacterales</taxon>
        <taxon>Rhodanobacteraceae</taxon>
        <taxon>Oleiagrimonas</taxon>
    </lineage>
</organism>
<dbReference type="Pfam" id="PF04339">
    <property type="entry name" value="FemAB_like"/>
    <property type="match status" value="1"/>
</dbReference>
<accession>A0A099CTZ9</accession>
<gene>
    <name evidence="2" type="ORF">HNQ86_000465</name>
    <name evidence="1" type="ORF">LF63_0108745</name>
</gene>
<reference evidence="1 3" key="1">
    <citation type="submission" date="2014-09" db="EMBL/GenBank/DDBJ databases">
        <title>Xanthomonadaceae 3.5X direct submission.</title>
        <authorList>
            <person name="Fang T."/>
            <person name="Wang H."/>
        </authorList>
    </citation>
    <scope>NUCLEOTIDE SEQUENCE [LARGE SCALE GENOMIC DNA]</scope>
    <source>
        <strain evidence="1 3">3.5X</strain>
    </source>
</reference>
<proteinExistence type="predicted"/>
<evidence type="ECO:0000313" key="2">
    <source>
        <dbReference type="EMBL" id="MBB6183120.1"/>
    </source>
</evidence>
<dbReference type="STRING" id="1543381.LF63_0108745"/>
<protein>
    <recommendedName>
        <fullName evidence="5">Acyltransferase superfamily protein</fullName>
    </recommendedName>
</protein>
<sequence>MLTARFHDSLDDIDATAWDALAGATNPFVSHTFLAGLERNGCIRPEWGWQSHPLTLHDGDRLLGAAPVYLKGNSHGEYVFDWGWAHAWEQAGGDYYPKLLLGVPYSPIPGPRLLVADGDEAPALRRALVDALAEEARRHGLSSAHANFLLDTDLDAFDDVWLPRHDIQYHWHNRGYADFEDFLAALKHKKRKNIRHERRQVADSGLECAMVAGDRLSEVEWAQIHALYCATFDEKGNHAALTLDFFRHLAASLGDGVQVALARDGETILAMALFLRGKDTLYGRYWGARVDLPGLHFELCYYLGIEHAIAHGLQRFEPGAQGRHKMARGFMPTRTHSRHFLVHEGFRAAVARALRAEAEDMRDYAEELRTHSPYAEA</sequence>
<evidence type="ECO:0000313" key="3">
    <source>
        <dbReference type="Proteomes" id="UP000029708"/>
    </source>
</evidence>
<dbReference type="AlphaFoldDB" id="A0A099CTZ9"/>
<evidence type="ECO:0008006" key="5">
    <source>
        <dbReference type="Google" id="ProtNLM"/>
    </source>
</evidence>
<keyword evidence="3" id="KW-1185">Reference proteome</keyword>
<dbReference type="PANTHER" id="PTHR47017:SF1">
    <property type="entry name" value="ACYL-COA"/>
    <property type="match status" value="1"/>
</dbReference>
<dbReference type="PANTHER" id="PTHR47017">
    <property type="entry name" value="ACYL-COA"/>
    <property type="match status" value="1"/>
</dbReference>
<dbReference type="EMBL" id="JACHET010000001">
    <property type="protein sequence ID" value="MBB6183120.1"/>
    <property type="molecule type" value="Genomic_DNA"/>
</dbReference>
<dbReference type="HOGENOM" id="CLU_036032_1_0_6"/>
<dbReference type="EMBL" id="JROI01000011">
    <property type="protein sequence ID" value="KGI77438.1"/>
    <property type="molecule type" value="Genomic_DNA"/>
</dbReference>
<dbReference type="InterPro" id="IPR007434">
    <property type="entry name" value="FemAB-like"/>
</dbReference>
<reference evidence="2 4" key="2">
    <citation type="submission" date="2020-08" db="EMBL/GenBank/DDBJ databases">
        <title>Genomic Encyclopedia of Type Strains, Phase IV (KMG-IV): sequencing the most valuable type-strain genomes for metagenomic binning, comparative biology and taxonomic classification.</title>
        <authorList>
            <person name="Goeker M."/>
        </authorList>
    </citation>
    <scope>NUCLEOTIDE SEQUENCE [LARGE SCALE GENOMIC DNA]</scope>
    <source>
        <strain evidence="2 4">DSM 107085</strain>
    </source>
</reference>
<dbReference type="RefSeq" id="WP_043101079.1">
    <property type="nucleotide sequence ID" value="NZ_JACHET010000001.1"/>
</dbReference>
<dbReference type="Proteomes" id="UP000029708">
    <property type="component" value="Unassembled WGS sequence"/>
</dbReference>
<comment type="caution">
    <text evidence="1">The sequence shown here is derived from an EMBL/GenBank/DDBJ whole genome shotgun (WGS) entry which is preliminary data.</text>
</comment>
<evidence type="ECO:0000313" key="4">
    <source>
        <dbReference type="Proteomes" id="UP000560000"/>
    </source>
</evidence>
<dbReference type="OrthoDB" id="9776898at2"/>
<evidence type="ECO:0000313" key="1">
    <source>
        <dbReference type="EMBL" id="KGI77438.1"/>
    </source>
</evidence>
<dbReference type="InterPro" id="IPR016181">
    <property type="entry name" value="Acyl_CoA_acyltransferase"/>
</dbReference>
<dbReference type="Gene3D" id="3.40.630.30">
    <property type="match status" value="1"/>
</dbReference>
<dbReference type="SUPFAM" id="SSF55729">
    <property type="entry name" value="Acyl-CoA N-acyltransferases (Nat)"/>
    <property type="match status" value="1"/>
</dbReference>
<dbReference type="Proteomes" id="UP000560000">
    <property type="component" value="Unassembled WGS sequence"/>
</dbReference>
<name>A0A099CTZ9_9GAMM</name>